<proteinExistence type="inferred from homology"/>
<comment type="caution">
    <text evidence="3">The sequence shown here is derived from an EMBL/GenBank/DDBJ whole genome shotgun (WGS) entry which is preliminary data.</text>
</comment>
<evidence type="ECO:0000313" key="4">
    <source>
        <dbReference type="Proteomes" id="UP000318571"/>
    </source>
</evidence>
<dbReference type="InterPro" id="IPR010754">
    <property type="entry name" value="OPA3-like"/>
</dbReference>
<evidence type="ECO:0000313" key="3">
    <source>
        <dbReference type="EMBL" id="TRY74455.1"/>
    </source>
</evidence>
<dbReference type="GO" id="GO:0005739">
    <property type="term" value="C:mitochondrion"/>
    <property type="evidence" value="ECO:0007669"/>
    <property type="project" value="TreeGrafter"/>
</dbReference>
<accession>A0A553P9T6</accession>
<comment type="similarity">
    <text evidence="1">Belongs to the OPA3 family.</text>
</comment>
<dbReference type="Proteomes" id="UP000318571">
    <property type="component" value="Chromosome 2"/>
</dbReference>
<sequence length="150" mass="17556">MFVRQSSLPLARRIKSQARLHRSFKRFVVSPPAQLYHFYESKIKFNVMNLGHVRLRQAPPQLSEEDVLDLGSRLVSEMLIIGIGSAFAYSEVVKYRLREAEKENDIHNFIKDHLVRVKRMEDSLRHQVPMLNEIKRTLESNSVQPLTRTT</sequence>
<dbReference type="AlphaFoldDB" id="A0A553P9T6"/>
<dbReference type="Pfam" id="PF07047">
    <property type="entry name" value="OPA3"/>
    <property type="match status" value="1"/>
</dbReference>
<organism evidence="3 4">
    <name type="scientific">Tigriopus californicus</name>
    <name type="common">Marine copepod</name>
    <dbReference type="NCBI Taxonomy" id="6832"/>
    <lineage>
        <taxon>Eukaryota</taxon>
        <taxon>Metazoa</taxon>
        <taxon>Ecdysozoa</taxon>
        <taxon>Arthropoda</taxon>
        <taxon>Crustacea</taxon>
        <taxon>Multicrustacea</taxon>
        <taxon>Hexanauplia</taxon>
        <taxon>Copepoda</taxon>
        <taxon>Harpacticoida</taxon>
        <taxon>Harpacticidae</taxon>
        <taxon>Tigriopus</taxon>
    </lineage>
</organism>
<dbReference type="OMA" id="CDVEDEY"/>
<reference evidence="3 4" key="1">
    <citation type="journal article" date="2018" name="Nat. Ecol. Evol.">
        <title>Genomic signatures of mitonuclear coevolution across populations of Tigriopus californicus.</title>
        <authorList>
            <person name="Barreto F.S."/>
            <person name="Watson E.T."/>
            <person name="Lima T.G."/>
            <person name="Willett C.S."/>
            <person name="Edmands S."/>
            <person name="Li W."/>
            <person name="Burton R.S."/>
        </authorList>
    </citation>
    <scope>NUCLEOTIDE SEQUENCE [LARGE SCALE GENOMIC DNA]</scope>
    <source>
        <strain evidence="3 4">San Diego</strain>
    </source>
</reference>
<keyword evidence="2" id="KW-0175">Coiled coil</keyword>
<dbReference type="EMBL" id="VCGU01000005">
    <property type="protein sequence ID" value="TRY74455.1"/>
    <property type="molecule type" value="Genomic_DNA"/>
</dbReference>
<protein>
    <recommendedName>
        <fullName evidence="5">OPA3-like protein</fullName>
    </recommendedName>
</protein>
<evidence type="ECO:0000256" key="2">
    <source>
        <dbReference type="ARBA" id="ARBA00023054"/>
    </source>
</evidence>
<evidence type="ECO:0000256" key="1">
    <source>
        <dbReference type="ARBA" id="ARBA00007584"/>
    </source>
</evidence>
<gene>
    <name evidence="3" type="ORF">TCAL_10095</name>
</gene>
<dbReference type="GO" id="GO:0019216">
    <property type="term" value="P:regulation of lipid metabolic process"/>
    <property type="evidence" value="ECO:0007669"/>
    <property type="project" value="TreeGrafter"/>
</dbReference>
<evidence type="ECO:0008006" key="5">
    <source>
        <dbReference type="Google" id="ProtNLM"/>
    </source>
</evidence>
<name>A0A553P9T6_TIGCA</name>
<dbReference type="PANTHER" id="PTHR12499:SF0">
    <property type="entry name" value="OPTIC ATROPHY 3 PROTEIN"/>
    <property type="match status" value="1"/>
</dbReference>
<keyword evidence="4" id="KW-1185">Reference proteome</keyword>
<dbReference type="PANTHER" id="PTHR12499">
    <property type="entry name" value="OPTIC ATROPHY 3 PROTEIN OPA3"/>
    <property type="match status" value="1"/>
</dbReference>